<evidence type="ECO:0000313" key="3">
    <source>
        <dbReference type="Proteomes" id="UP000198660"/>
    </source>
</evidence>
<organism evidence="2 3">
    <name type="scientific">Marininema halotolerans</name>
    <dbReference type="NCBI Taxonomy" id="1155944"/>
    <lineage>
        <taxon>Bacteria</taxon>
        <taxon>Bacillati</taxon>
        <taxon>Bacillota</taxon>
        <taxon>Bacilli</taxon>
        <taxon>Bacillales</taxon>
        <taxon>Thermoactinomycetaceae</taxon>
        <taxon>Marininema</taxon>
    </lineage>
</organism>
<dbReference type="InterPro" id="IPR029058">
    <property type="entry name" value="AB_hydrolase_fold"/>
</dbReference>
<dbReference type="SUPFAM" id="SSF53474">
    <property type="entry name" value="alpha/beta-Hydrolases"/>
    <property type="match status" value="1"/>
</dbReference>
<dbReference type="EMBL" id="FPAA01000003">
    <property type="protein sequence ID" value="SFS53481.1"/>
    <property type="molecule type" value="Genomic_DNA"/>
</dbReference>
<dbReference type="OrthoDB" id="9806902at2"/>
<evidence type="ECO:0000259" key="1">
    <source>
        <dbReference type="Pfam" id="PF12146"/>
    </source>
</evidence>
<dbReference type="AlphaFoldDB" id="A0A1I6QM03"/>
<dbReference type="InterPro" id="IPR051044">
    <property type="entry name" value="MAG_DAG_Lipase"/>
</dbReference>
<dbReference type="Gene3D" id="3.40.50.1820">
    <property type="entry name" value="alpha/beta hydrolase"/>
    <property type="match status" value="1"/>
</dbReference>
<dbReference type="RefSeq" id="WP_091835104.1">
    <property type="nucleotide sequence ID" value="NZ_FPAA01000003.1"/>
</dbReference>
<gene>
    <name evidence="2" type="ORF">SAMN05444972_103239</name>
</gene>
<protein>
    <submittedName>
        <fullName evidence="2">Lysophospholipase, alpha-beta hydrolase superfamily</fullName>
    </submittedName>
</protein>
<dbReference type="Pfam" id="PF12146">
    <property type="entry name" value="Hydrolase_4"/>
    <property type="match status" value="1"/>
</dbReference>
<accession>A0A1I6QM03</accession>
<sequence>MKVESFTFTTHDGENIFVHKWLPEGEVKGTVQIAHGMAEHAARYQPFAEALTQAGYRVFANDHRGHGQTASTQERLGHFADEDGWMRTITDMYELTKEIKREFPDEPIVLFGHSMGSFLARRYVQLYGEEVQGLILSGTGTDQGFLSFLGLTLAKLQRRVKGKRARSKLLDRLSFGKFNQSFQPIRTSFDWLSRDEKEVDKYIEDPMCGQIATTQFFCDMIAGVKELDRVEQLRKIPNHLPIYLFSGEKDPVGAEGKGVKKVAHLLRLAGNMQVNVKIYEEGRHEMLNEMNKAEVYQDVIAWLDQYLTHEPQEKINEA</sequence>
<name>A0A1I6QM03_9BACL</name>
<proteinExistence type="predicted"/>
<reference evidence="3" key="1">
    <citation type="submission" date="2016-10" db="EMBL/GenBank/DDBJ databases">
        <authorList>
            <person name="Varghese N."/>
            <person name="Submissions S."/>
        </authorList>
    </citation>
    <scope>NUCLEOTIDE SEQUENCE [LARGE SCALE GENOMIC DNA]</scope>
    <source>
        <strain evidence="3">DSM 45789</strain>
    </source>
</reference>
<dbReference type="InterPro" id="IPR022742">
    <property type="entry name" value="Hydrolase_4"/>
</dbReference>
<dbReference type="GO" id="GO:0016787">
    <property type="term" value="F:hydrolase activity"/>
    <property type="evidence" value="ECO:0007669"/>
    <property type="project" value="UniProtKB-KW"/>
</dbReference>
<keyword evidence="3" id="KW-1185">Reference proteome</keyword>
<feature type="domain" description="Serine aminopeptidase S33" evidence="1">
    <location>
        <begin position="26"/>
        <end position="290"/>
    </location>
</feature>
<dbReference type="PANTHER" id="PTHR11614">
    <property type="entry name" value="PHOSPHOLIPASE-RELATED"/>
    <property type="match status" value="1"/>
</dbReference>
<evidence type="ECO:0000313" key="2">
    <source>
        <dbReference type="EMBL" id="SFS53481.1"/>
    </source>
</evidence>
<keyword evidence="2" id="KW-0378">Hydrolase</keyword>
<dbReference type="Proteomes" id="UP000198660">
    <property type="component" value="Unassembled WGS sequence"/>
</dbReference>